<sequence length="355" mass="39533">MKYTFADRYAEAGLSPTAETIKSRQEPFNRILENVTDAQILELVATYYGSEQFDLEWFRDEFVENDASFSLVGNRREARILAALILDKLIQDANRLAVLAVCTGSVKGLRSVEQCDWLIAEAENALLRLSVTDREYKAVEPKITPLVTQKLQEEINNLVSNPDWQTLAGLLGKMRTEAQSSTKTISNQISQLISQLDTQAEIMREESQMLWWLIGGFSNVLECSFSDLDTDQTAIASAVDLANLTKSTLGPVAISTMLERAISQAKNNKTKQPQAFNAVVAKLNSNQLGSLKINSDTPNWISPVSTAITLATEFGSSDWSNKFQERVGLDSSIILEPKQLAEQLYRECILGRLIE</sequence>
<gene>
    <name evidence="2" type="ORF">NE536_20905</name>
</gene>
<comment type="caution">
    <text evidence="2">The sequence shown here is derived from an EMBL/GenBank/DDBJ whole genome shotgun (WGS) entry which is preliminary data.</text>
</comment>
<protein>
    <recommendedName>
        <fullName evidence="1">GTPase-associated system helical domain-containing protein</fullName>
    </recommendedName>
</protein>
<dbReference type="Proteomes" id="UP001155604">
    <property type="component" value="Unassembled WGS sequence"/>
</dbReference>
<evidence type="ECO:0000313" key="2">
    <source>
        <dbReference type="EMBL" id="MCT7947812.1"/>
    </source>
</evidence>
<organism evidence="2 3">
    <name type="scientific">Shewanella septentrionalis</name>
    <dbReference type="NCBI Taxonomy" id="2952223"/>
    <lineage>
        <taxon>Bacteria</taxon>
        <taxon>Pseudomonadati</taxon>
        <taxon>Pseudomonadota</taxon>
        <taxon>Gammaproteobacteria</taxon>
        <taxon>Alteromonadales</taxon>
        <taxon>Shewanellaceae</taxon>
        <taxon>Shewanella</taxon>
    </lineage>
</organism>
<dbReference type="RefSeq" id="WP_261273912.1">
    <property type="nucleotide sequence ID" value="NZ_JAMTCC010000056.1"/>
</dbReference>
<dbReference type="EMBL" id="JAMTCC010000056">
    <property type="protein sequence ID" value="MCT7947812.1"/>
    <property type="molecule type" value="Genomic_DNA"/>
</dbReference>
<evidence type="ECO:0000313" key="3">
    <source>
        <dbReference type="Proteomes" id="UP001155604"/>
    </source>
</evidence>
<dbReference type="Pfam" id="PF19994">
    <property type="entry name" value="GASH"/>
    <property type="match status" value="1"/>
</dbReference>
<accession>A0A9X2WY96</accession>
<dbReference type="AlphaFoldDB" id="A0A9X2WY96"/>
<keyword evidence="3" id="KW-1185">Reference proteome</keyword>
<evidence type="ECO:0000259" key="1">
    <source>
        <dbReference type="Pfam" id="PF19994"/>
    </source>
</evidence>
<feature type="domain" description="GTPase-associated system helical" evidence="1">
    <location>
        <begin position="3"/>
        <end position="353"/>
    </location>
</feature>
<reference evidence="2" key="1">
    <citation type="journal article" date="2023" name="Int. J. Syst. Evol. Microbiol.">
        <title>&lt;i&gt;Shewanella septentrionalis&lt;/i&gt; sp. nov. and &lt;i&gt;Shewanella holmiensis&lt;/i&gt; sp. nov., isolated from Baltic Sea water and sediments.</title>
        <authorList>
            <person name="Martin-Rodriguez A.J."/>
            <person name="Thorell K."/>
            <person name="Joffre E."/>
            <person name="Jensie-Markopoulos S."/>
            <person name="Moore E.R.B."/>
            <person name="Sjoling A."/>
        </authorList>
    </citation>
    <scope>NUCLEOTIDE SEQUENCE</scope>
    <source>
        <strain evidence="2">SP1W3</strain>
    </source>
</reference>
<name>A0A9X2WY96_9GAMM</name>
<proteinExistence type="predicted"/>
<dbReference type="InterPro" id="IPR045523">
    <property type="entry name" value="GASH"/>
</dbReference>